<gene>
    <name evidence="3" type="ORF">FFU37_02920</name>
</gene>
<dbReference type="Gene3D" id="3.30.70.1070">
    <property type="entry name" value="Sporulation related repeat"/>
    <property type="match status" value="1"/>
</dbReference>
<dbReference type="GO" id="GO:0042834">
    <property type="term" value="F:peptidoglycan binding"/>
    <property type="evidence" value="ECO:0007669"/>
    <property type="project" value="InterPro"/>
</dbReference>
<proteinExistence type="predicted"/>
<dbReference type="PROSITE" id="PS51724">
    <property type="entry name" value="SPOR"/>
    <property type="match status" value="1"/>
</dbReference>
<reference evidence="3 4" key="1">
    <citation type="submission" date="2019-05" db="EMBL/GenBank/DDBJ databases">
        <title>Complete genome sequence of Pseudoalteromonas sp. 16-SW-7(T) isolated from the Okhotsk Sea, Russia.</title>
        <authorList>
            <person name="Nguyen T.H."/>
            <person name="Nedashkovskaya O.I."/>
            <person name="Kim S.-G."/>
        </authorList>
    </citation>
    <scope>NUCLEOTIDE SEQUENCE [LARGE SCALE GENOMIC DNA]</scope>
    <source>
        <strain evidence="3 4">16-SW-7</strain>
    </source>
</reference>
<dbReference type="EMBL" id="CP040558">
    <property type="protein sequence ID" value="QCU73483.1"/>
    <property type="molecule type" value="Genomic_DNA"/>
</dbReference>
<dbReference type="KEGG" id="pdv:FFU37_02920"/>
<feature type="chain" id="PRO_5020262187" evidence="1">
    <location>
        <begin position="21"/>
        <end position="196"/>
    </location>
</feature>
<dbReference type="InterPro" id="IPR036680">
    <property type="entry name" value="SPOR-like_sf"/>
</dbReference>
<feature type="domain" description="SPOR" evidence="2">
    <location>
        <begin position="102"/>
        <end position="190"/>
    </location>
</feature>
<keyword evidence="1" id="KW-0732">Signal</keyword>
<evidence type="ECO:0000256" key="1">
    <source>
        <dbReference type="SAM" id="SignalP"/>
    </source>
</evidence>
<evidence type="ECO:0000259" key="2">
    <source>
        <dbReference type="PROSITE" id="PS51724"/>
    </source>
</evidence>
<dbReference type="PROSITE" id="PS51257">
    <property type="entry name" value="PROKAR_LIPOPROTEIN"/>
    <property type="match status" value="1"/>
</dbReference>
<dbReference type="Pfam" id="PF05036">
    <property type="entry name" value="SPOR"/>
    <property type="match status" value="1"/>
</dbReference>
<evidence type="ECO:0000313" key="4">
    <source>
        <dbReference type="Proteomes" id="UP000310065"/>
    </source>
</evidence>
<feature type="signal peptide" evidence="1">
    <location>
        <begin position="1"/>
        <end position="20"/>
    </location>
</feature>
<name>A0A4P9IYL3_9GAMM</name>
<dbReference type="AlphaFoldDB" id="A0A4P9IYL3"/>
<evidence type="ECO:0000313" key="3">
    <source>
        <dbReference type="EMBL" id="QCU73483.1"/>
    </source>
</evidence>
<accession>A0A4P9IYL3</accession>
<dbReference type="InterPro" id="IPR007730">
    <property type="entry name" value="SPOR-like_dom"/>
</dbReference>
<dbReference type="Proteomes" id="UP000310065">
    <property type="component" value="Chromosome L1"/>
</dbReference>
<dbReference type="GeneID" id="88774585"/>
<organism evidence="3 4">
    <name type="scientific">Pseudoalteromonas distincta</name>
    <dbReference type="NCBI Taxonomy" id="77608"/>
    <lineage>
        <taxon>Bacteria</taxon>
        <taxon>Pseudomonadati</taxon>
        <taxon>Pseudomonadota</taxon>
        <taxon>Gammaproteobacteria</taxon>
        <taxon>Alteromonadales</taxon>
        <taxon>Pseudoalteromonadaceae</taxon>
        <taxon>Pseudoalteromonas</taxon>
    </lineage>
</organism>
<dbReference type="RefSeq" id="WP_138488674.1">
    <property type="nucleotide sequence ID" value="NZ_CP040558.1"/>
</dbReference>
<protein>
    <submittedName>
        <fullName evidence="3">SPOR domain-containing protein</fullName>
    </submittedName>
</protein>
<sequence>MLLKWSLECMMLMGVLVLSACNSSQQVKMTQATPQPILIEKSDLEQLKISAAQWESSQPKVEELLKLENKLTQLATNLKQLNDSDSLNSLVNDEVNNESILKTHSALFALQIAAFKNKNALHKKLSEFQEKIPQNIISPTEINVETVSVNNTTFYRLKLGAYSNSADAKSDCLALIKQQVTCFVSYYVQQPYRSTI</sequence>